<dbReference type="InterPro" id="IPR044730">
    <property type="entry name" value="RNase_H-like_dom_plant"/>
</dbReference>
<dbReference type="AlphaFoldDB" id="A0AAW0IYP6"/>
<dbReference type="PANTHER" id="PTHR47723:SF19">
    <property type="entry name" value="POLYNUCLEOTIDYL TRANSFERASE, RIBONUCLEASE H-LIKE SUPERFAMILY PROTEIN"/>
    <property type="match status" value="1"/>
</dbReference>
<dbReference type="InterPro" id="IPR053151">
    <property type="entry name" value="RNase_H-like"/>
</dbReference>
<keyword evidence="3" id="KW-1185">Reference proteome</keyword>
<proteinExistence type="predicted"/>
<dbReference type="InterPro" id="IPR012337">
    <property type="entry name" value="RNaseH-like_sf"/>
</dbReference>
<organism evidence="2 3">
    <name type="scientific">Quercus suber</name>
    <name type="common">Cork oak</name>
    <dbReference type="NCBI Taxonomy" id="58331"/>
    <lineage>
        <taxon>Eukaryota</taxon>
        <taxon>Viridiplantae</taxon>
        <taxon>Streptophyta</taxon>
        <taxon>Embryophyta</taxon>
        <taxon>Tracheophyta</taxon>
        <taxon>Spermatophyta</taxon>
        <taxon>Magnoliopsida</taxon>
        <taxon>eudicotyledons</taxon>
        <taxon>Gunneridae</taxon>
        <taxon>Pentapetalae</taxon>
        <taxon>rosids</taxon>
        <taxon>fabids</taxon>
        <taxon>Fagales</taxon>
        <taxon>Fagaceae</taxon>
        <taxon>Quercus</taxon>
    </lineage>
</organism>
<dbReference type="Proteomes" id="UP000237347">
    <property type="component" value="Unassembled WGS sequence"/>
</dbReference>
<evidence type="ECO:0000313" key="2">
    <source>
        <dbReference type="EMBL" id="KAK7819564.1"/>
    </source>
</evidence>
<dbReference type="Gene3D" id="3.30.420.10">
    <property type="entry name" value="Ribonuclease H-like superfamily/Ribonuclease H"/>
    <property type="match status" value="1"/>
</dbReference>
<dbReference type="GO" id="GO:0003676">
    <property type="term" value="F:nucleic acid binding"/>
    <property type="evidence" value="ECO:0007669"/>
    <property type="project" value="InterPro"/>
</dbReference>
<evidence type="ECO:0000313" key="3">
    <source>
        <dbReference type="Proteomes" id="UP000237347"/>
    </source>
</evidence>
<sequence>MWMSHPLFSGVVRDSWADNLRLKPNVESFTADVKIWNKEVFGNLFHRKKRVEARLRGVQTSLATCPSDHLLLLEAQRQTKSSRQSRVWAAVEKGKVICDKGAKWIIGSHSSLRFWHDKWLNIGTLRSLVEGPLTSGEDNLMITDVTANGSWDLHLLSVPLSPFILNAIHATTLRRFSVKEDQLSWISSTNVAQEFWRLAGCPPQVQASFSGGLVDWLQVNAHSPLRAVHKDYPWKCFFLFGVWNLWLQCNRKAFKQQEASLNLVQAVEMQVREFFYCVANQDEIRNKEILHVRWSKPGDGWLKLNTDGSFGGEGVNSGCGGLIRDSNGLWIRGFAKTMVVNSSLASEMWALREGLTLCLDLQPQAVEIELDATAAISILSGNSNTNGDLSGLVDDCRDLLLQLPQVRMLHCYREANSCADALARLGAAGDGGDSYFVTPPHSVIPLLNFDFLGKHRSRLGSPRTSGH</sequence>
<dbReference type="Pfam" id="PF13456">
    <property type="entry name" value="RVT_3"/>
    <property type="match status" value="1"/>
</dbReference>
<dbReference type="InterPro" id="IPR002156">
    <property type="entry name" value="RNaseH_domain"/>
</dbReference>
<dbReference type="PANTHER" id="PTHR47723">
    <property type="entry name" value="OS05G0353850 PROTEIN"/>
    <property type="match status" value="1"/>
</dbReference>
<protein>
    <submittedName>
        <fullName evidence="2">Ribonuclease h protein</fullName>
    </submittedName>
</protein>
<dbReference type="SUPFAM" id="SSF53098">
    <property type="entry name" value="Ribonuclease H-like"/>
    <property type="match status" value="1"/>
</dbReference>
<dbReference type="InterPro" id="IPR036397">
    <property type="entry name" value="RNaseH_sf"/>
</dbReference>
<accession>A0AAW0IYP6</accession>
<gene>
    <name evidence="2" type="ORF">CFP56_040157</name>
</gene>
<dbReference type="GO" id="GO:0004523">
    <property type="term" value="F:RNA-DNA hybrid ribonuclease activity"/>
    <property type="evidence" value="ECO:0007669"/>
    <property type="project" value="InterPro"/>
</dbReference>
<evidence type="ECO:0000259" key="1">
    <source>
        <dbReference type="Pfam" id="PF13456"/>
    </source>
</evidence>
<name>A0AAW0IYP6_QUESU</name>
<comment type="caution">
    <text evidence="2">The sequence shown here is derived from an EMBL/GenBank/DDBJ whole genome shotgun (WGS) entry which is preliminary data.</text>
</comment>
<dbReference type="CDD" id="cd06222">
    <property type="entry name" value="RNase_H_like"/>
    <property type="match status" value="1"/>
</dbReference>
<reference evidence="2 3" key="1">
    <citation type="journal article" date="2018" name="Sci. Data">
        <title>The draft genome sequence of cork oak.</title>
        <authorList>
            <person name="Ramos A.M."/>
            <person name="Usie A."/>
            <person name="Barbosa P."/>
            <person name="Barros P.M."/>
            <person name="Capote T."/>
            <person name="Chaves I."/>
            <person name="Simoes F."/>
            <person name="Abreu I."/>
            <person name="Carrasquinho I."/>
            <person name="Faro C."/>
            <person name="Guimaraes J.B."/>
            <person name="Mendonca D."/>
            <person name="Nobrega F."/>
            <person name="Rodrigues L."/>
            <person name="Saibo N.J.M."/>
            <person name="Varela M.C."/>
            <person name="Egas C."/>
            <person name="Matos J."/>
            <person name="Miguel C.M."/>
            <person name="Oliveira M.M."/>
            <person name="Ricardo C.P."/>
            <person name="Goncalves S."/>
        </authorList>
    </citation>
    <scope>NUCLEOTIDE SEQUENCE [LARGE SCALE GENOMIC DNA]</scope>
    <source>
        <strain evidence="3">cv. HL8</strain>
    </source>
</reference>
<feature type="domain" description="RNase H type-1" evidence="1">
    <location>
        <begin position="305"/>
        <end position="424"/>
    </location>
</feature>
<dbReference type="EMBL" id="PKMF04000776">
    <property type="protein sequence ID" value="KAK7819564.1"/>
    <property type="molecule type" value="Genomic_DNA"/>
</dbReference>